<comment type="similarity">
    <text evidence="5">Belongs to the BI1 family.</text>
</comment>
<evidence type="ECO:0000313" key="6">
    <source>
        <dbReference type="EMBL" id="EPS70625.1"/>
    </source>
</evidence>
<evidence type="ECO:0000256" key="1">
    <source>
        <dbReference type="ARBA" id="ARBA00004141"/>
    </source>
</evidence>
<evidence type="ECO:0000256" key="5">
    <source>
        <dbReference type="RuleBase" id="RU004379"/>
    </source>
</evidence>
<feature type="transmembrane region" description="Helical" evidence="5">
    <location>
        <begin position="85"/>
        <end position="103"/>
    </location>
</feature>
<keyword evidence="4 5" id="KW-0472">Membrane</keyword>
<feature type="transmembrane region" description="Helical" evidence="5">
    <location>
        <begin position="27"/>
        <end position="48"/>
    </location>
</feature>
<gene>
    <name evidence="6" type="ORF">M569_04132</name>
</gene>
<protein>
    <submittedName>
        <fullName evidence="6">Uncharacterized protein</fullName>
    </submittedName>
</protein>
<feature type="transmembrane region" description="Helical" evidence="5">
    <location>
        <begin position="175"/>
        <end position="193"/>
    </location>
</feature>
<comment type="subcellular location">
    <subcellularLocation>
        <location evidence="1">Membrane</location>
        <topology evidence="1">Multi-pass membrane protein</topology>
    </subcellularLocation>
</comment>
<evidence type="ECO:0000313" key="7">
    <source>
        <dbReference type="Proteomes" id="UP000015453"/>
    </source>
</evidence>
<dbReference type="PANTHER" id="PTHR23291">
    <property type="entry name" value="BAX INHIBITOR-RELATED"/>
    <property type="match status" value="1"/>
</dbReference>
<feature type="non-terminal residue" evidence="6">
    <location>
        <position position="1"/>
    </location>
</feature>
<feature type="transmembrane region" description="Helical" evidence="5">
    <location>
        <begin position="115"/>
        <end position="137"/>
    </location>
</feature>
<dbReference type="GO" id="GO:0016020">
    <property type="term" value="C:membrane"/>
    <property type="evidence" value="ECO:0007669"/>
    <property type="project" value="UniProtKB-SubCell"/>
</dbReference>
<reference evidence="6 7" key="1">
    <citation type="journal article" date="2013" name="BMC Genomics">
        <title>The miniature genome of a carnivorous plant Genlisea aurea contains a low number of genes and short non-coding sequences.</title>
        <authorList>
            <person name="Leushkin E.V."/>
            <person name="Sutormin R.A."/>
            <person name="Nabieva E.R."/>
            <person name="Penin A.A."/>
            <person name="Kondrashov A.S."/>
            <person name="Logacheva M.D."/>
        </authorList>
    </citation>
    <scope>NUCLEOTIDE SEQUENCE [LARGE SCALE GENOMIC DNA]</scope>
</reference>
<feature type="transmembrane region" description="Helical" evidence="5">
    <location>
        <begin position="143"/>
        <end position="163"/>
    </location>
</feature>
<proteinExistence type="inferred from homology"/>
<dbReference type="OrthoDB" id="7933078at2759"/>
<accession>S8CV04</accession>
<comment type="caution">
    <text evidence="6">The sequence shown here is derived from an EMBL/GenBank/DDBJ whole genome shotgun (WGS) entry which is preliminary data.</text>
</comment>
<dbReference type="EMBL" id="AUSU01001610">
    <property type="protein sequence ID" value="EPS70625.1"/>
    <property type="molecule type" value="Genomic_DNA"/>
</dbReference>
<evidence type="ECO:0000256" key="4">
    <source>
        <dbReference type="ARBA" id="ARBA00023136"/>
    </source>
</evidence>
<name>S8CV04_9LAMI</name>
<evidence type="ECO:0000256" key="3">
    <source>
        <dbReference type="ARBA" id="ARBA00022989"/>
    </source>
</evidence>
<dbReference type="PANTHER" id="PTHR23291:SF121">
    <property type="entry name" value="BI1-LIKE PROTEIN"/>
    <property type="match status" value="1"/>
</dbReference>
<dbReference type="Pfam" id="PF01027">
    <property type="entry name" value="Bax1-I"/>
    <property type="match status" value="1"/>
</dbReference>
<dbReference type="AlphaFoldDB" id="S8CV04"/>
<keyword evidence="2 5" id="KW-0812">Transmembrane</keyword>
<evidence type="ECO:0000256" key="2">
    <source>
        <dbReference type="ARBA" id="ARBA00022692"/>
    </source>
</evidence>
<sequence length="231" mass="25943">DIETGQLYPGQGMYENPQLRWGFIRKVYSILSMQLLLTVAVGLVMILFDPVRQFMQTTTGLYVMIAAMVLTVMLCFMMSCFSQRHPWNIILLILFTLALSWMVGATCTQRKGQAVLMAATLTLLVTFSLTLFTFLAAKRGYDFNFLGPFLLCAVLLLMAFGIIRIIFPMGRAAEQVIACIGALVFCGFIIYDTDNIIKRYTYDQAIEAAACLYLDIINLFLNLLALLSDSE</sequence>
<keyword evidence="3 5" id="KW-1133">Transmembrane helix</keyword>
<keyword evidence="7" id="KW-1185">Reference proteome</keyword>
<feature type="transmembrane region" description="Helical" evidence="5">
    <location>
        <begin position="60"/>
        <end position="79"/>
    </location>
</feature>
<dbReference type="InterPro" id="IPR006214">
    <property type="entry name" value="Bax_inhibitor_1-related"/>
</dbReference>
<organism evidence="6 7">
    <name type="scientific">Genlisea aurea</name>
    <dbReference type="NCBI Taxonomy" id="192259"/>
    <lineage>
        <taxon>Eukaryota</taxon>
        <taxon>Viridiplantae</taxon>
        <taxon>Streptophyta</taxon>
        <taxon>Embryophyta</taxon>
        <taxon>Tracheophyta</taxon>
        <taxon>Spermatophyta</taxon>
        <taxon>Magnoliopsida</taxon>
        <taxon>eudicotyledons</taxon>
        <taxon>Gunneridae</taxon>
        <taxon>Pentapetalae</taxon>
        <taxon>asterids</taxon>
        <taxon>lamiids</taxon>
        <taxon>Lamiales</taxon>
        <taxon>Lentibulariaceae</taxon>
        <taxon>Genlisea</taxon>
    </lineage>
</organism>
<dbReference type="Proteomes" id="UP000015453">
    <property type="component" value="Unassembled WGS sequence"/>
</dbReference>